<reference evidence="1 2" key="1">
    <citation type="submission" date="2019-09" db="EMBL/GenBank/DDBJ databases">
        <title>Genomes of Cryomorphaceae.</title>
        <authorList>
            <person name="Bowman J.P."/>
        </authorList>
    </citation>
    <scope>NUCLEOTIDE SEQUENCE [LARGE SCALE GENOMIC DNA]</scope>
    <source>
        <strain evidence="1 2">KCTC 52047</strain>
    </source>
</reference>
<dbReference type="Gene3D" id="2.40.160.60">
    <property type="entry name" value="Outer membrane protein transport protein (OMPP1/FadL/TodX)"/>
    <property type="match status" value="1"/>
</dbReference>
<name>A0A6N6M6R7_9FLAO</name>
<organism evidence="1 2">
    <name type="scientific">Salibacter halophilus</name>
    <dbReference type="NCBI Taxonomy" id="1803916"/>
    <lineage>
        <taxon>Bacteria</taxon>
        <taxon>Pseudomonadati</taxon>
        <taxon>Bacteroidota</taxon>
        <taxon>Flavobacteriia</taxon>
        <taxon>Flavobacteriales</taxon>
        <taxon>Salibacteraceae</taxon>
        <taxon>Salibacter</taxon>
    </lineage>
</organism>
<keyword evidence="2" id="KW-1185">Reference proteome</keyword>
<dbReference type="AlphaFoldDB" id="A0A6N6M6R7"/>
<sequence length="398" mass="44472">MNNFAMGGVNRYMFDNYIINPYNPATYAHLESTTFDMGLHYVRFNTDGENASQTTDNAGLRYFGLGFPIADRWGWAMGMVPHTEVGYEFTRIAQVDGMNSTSTYSGEGGLNKVYGGLGFEAIKDTNTTLSIGANFLYFFGPTQSMTRVSYDDGGAGTYSSVIEEGLNASDVNFDLGVHFRQDLTKALAKKRSKRIYFNFGASGMMPTTLKTRRRTEAYSSFSTPKDFVRNREDTIGMTLPFEAGGGFSFEFVDINKKSRFILGANLEYTNWSEFAVDDRNAGLNDSYTASLGMQYNPNERAIRGLLEIMRYRAGLRYTSTHINLNNESVTDYGMSFGLSIPLIASKSITSTSTTINLGAEFGIRGDNAIISEQYSKFIFGVSLTPSFWDEWFKRKKID</sequence>
<dbReference type="RefSeq" id="WP_151168851.1">
    <property type="nucleotide sequence ID" value="NZ_WACR01000008.1"/>
</dbReference>
<evidence type="ECO:0008006" key="3">
    <source>
        <dbReference type="Google" id="ProtNLM"/>
    </source>
</evidence>
<proteinExistence type="predicted"/>
<comment type="caution">
    <text evidence="1">The sequence shown here is derived from an EMBL/GenBank/DDBJ whole genome shotgun (WGS) entry which is preliminary data.</text>
</comment>
<dbReference type="SUPFAM" id="SSF56935">
    <property type="entry name" value="Porins"/>
    <property type="match status" value="1"/>
</dbReference>
<evidence type="ECO:0000313" key="2">
    <source>
        <dbReference type="Proteomes" id="UP000435357"/>
    </source>
</evidence>
<gene>
    <name evidence="1" type="ORF">F3059_10140</name>
</gene>
<dbReference type="OrthoDB" id="1491239at2"/>
<dbReference type="Proteomes" id="UP000435357">
    <property type="component" value="Unassembled WGS sequence"/>
</dbReference>
<evidence type="ECO:0000313" key="1">
    <source>
        <dbReference type="EMBL" id="KAB1063419.1"/>
    </source>
</evidence>
<protein>
    <recommendedName>
        <fullName evidence="3">DUF5723 domain-containing protein</fullName>
    </recommendedName>
</protein>
<accession>A0A6N6M6R7</accession>
<dbReference type="EMBL" id="WACR01000008">
    <property type="protein sequence ID" value="KAB1063419.1"/>
    <property type="molecule type" value="Genomic_DNA"/>
</dbReference>